<dbReference type="InterPro" id="IPR050331">
    <property type="entry name" value="Zinc_finger"/>
</dbReference>
<evidence type="ECO:0000256" key="5">
    <source>
        <dbReference type="ARBA" id="ARBA00022833"/>
    </source>
</evidence>
<dbReference type="AlphaFoldDB" id="A0A7D9DTI0"/>
<accession>A0A7D9DTI0</accession>
<dbReference type="EMBL" id="CACRXK020002128">
    <property type="protein sequence ID" value="CAB3992808.1"/>
    <property type="molecule type" value="Genomic_DNA"/>
</dbReference>
<dbReference type="GO" id="GO:0010468">
    <property type="term" value="P:regulation of gene expression"/>
    <property type="evidence" value="ECO:0007669"/>
    <property type="project" value="TreeGrafter"/>
</dbReference>
<keyword evidence="7" id="KW-0804">Transcription</keyword>
<evidence type="ECO:0000256" key="9">
    <source>
        <dbReference type="SAM" id="MobiDB-lite"/>
    </source>
</evidence>
<feature type="compositionally biased region" description="Low complexity" evidence="9">
    <location>
        <begin position="218"/>
        <end position="233"/>
    </location>
</feature>
<protein>
    <submittedName>
        <fullName evidence="10">Zinc finger and BTB domain-containing 49</fullName>
    </submittedName>
</protein>
<feature type="region of interest" description="Disordered" evidence="9">
    <location>
        <begin position="206"/>
        <end position="245"/>
    </location>
</feature>
<feature type="compositionally biased region" description="Basic and acidic residues" evidence="9">
    <location>
        <begin position="153"/>
        <end position="165"/>
    </location>
</feature>
<reference evidence="10" key="1">
    <citation type="submission" date="2020-04" db="EMBL/GenBank/DDBJ databases">
        <authorList>
            <person name="Alioto T."/>
            <person name="Alioto T."/>
            <person name="Gomez Garrido J."/>
        </authorList>
    </citation>
    <scope>NUCLEOTIDE SEQUENCE</scope>
    <source>
        <strain evidence="10">A484AB</strain>
    </source>
</reference>
<dbReference type="PANTHER" id="PTHR16515:SF66">
    <property type="entry name" value="C2H2-TYPE DOMAIN-CONTAINING PROTEIN"/>
    <property type="match status" value="1"/>
</dbReference>
<dbReference type="InterPro" id="IPR036236">
    <property type="entry name" value="Znf_C2H2_sf"/>
</dbReference>
<dbReference type="FunFam" id="3.30.160.60:FF:000624">
    <property type="entry name" value="zinc finger protein 697"/>
    <property type="match status" value="1"/>
</dbReference>
<organism evidence="10 11">
    <name type="scientific">Paramuricea clavata</name>
    <name type="common">Red gorgonian</name>
    <name type="synonym">Violescent sea-whip</name>
    <dbReference type="NCBI Taxonomy" id="317549"/>
    <lineage>
        <taxon>Eukaryota</taxon>
        <taxon>Metazoa</taxon>
        <taxon>Cnidaria</taxon>
        <taxon>Anthozoa</taxon>
        <taxon>Octocorallia</taxon>
        <taxon>Malacalcyonacea</taxon>
        <taxon>Plexauridae</taxon>
        <taxon>Paramuricea</taxon>
    </lineage>
</organism>
<dbReference type="SMART" id="SM00355">
    <property type="entry name" value="ZnF_C2H2"/>
    <property type="match status" value="3"/>
</dbReference>
<evidence type="ECO:0000256" key="4">
    <source>
        <dbReference type="ARBA" id="ARBA00022771"/>
    </source>
</evidence>
<comment type="subcellular location">
    <subcellularLocation>
        <location evidence="1">Nucleus</location>
    </subcellularLocation>
</comment>
<evidence type="ECO:0000313" key="10">
    <source>
        <dbReference type="EMBL" id="CAB3992808.1"/>
    </source>
</evidence>
<dbReference type="OrthoDB" id="9451254at2759"/>
<evidence type="ECO:0000256" key="6">
    <source>
        <dbReference type="ARBA" id="ARBA00023015"/>
    </source>
</evidence>
<feature type="region of interest" description="Disordered" evidence="9">
    <location>
        <begin position="153"/>
        <end position="174"/>
    </location>
</feature>
<keyword evidence="6" id="KW-0805">Transcription regulation</keyword>
<keyword evidence="11" id="KW-1185">Reference proteome</keyword>
<comment type="caution">
    <text evidence="10">The sequence shown here is derived from an EMBL/GenBank/DDBJ whole genome shotgun (WGS) entry which is preliminary data.</text>
</comment>
<evidence type="ECO:0000256" key="8">
    <source>
        <dbReference type="ARBA" id="ARBA00023242"/>
    </source>
</evidence>
<dbReference type="PROSITE" id="PS00028">
    <property type="entry name" value="ZINC_FINGER_C2H2_1"/>
    <property type="match status" value="3"/>
</dbReference>
<keyword evidence="8" id="KW-0539">Nucleus</keyword>
<dbReference type="PROSITE" id="PS50157">
    <property type="entry name" value="ZINC_FINGER_C2H2_2"/>
    <property type="match status" value="3"/>
</dbReference>
<proteinExistence type="predicted"/>
<dbReference type="InterPro" id="IPR013087">
    <property type="entry name" value="Znf_C2H2_type"/>
</dbReference>
<evidence type="ECO:0000256" key="7">
    <source>
        <dbReference type="ARBA" id="ARBA00023163"/>
    </source>
</evidence>
<feature type="region of interest" description="Disordered" evidence="9">
    <location>
        <begin position="350"/>
        <end position="377"/>
    </location>
</feature>
<dbReference type="PANTHER" id="PTHR16515">
    <property type="entry name" value="PR DOMAIN ZINC FINGER PROTEIN"/>
    <property type="match status" value="1"/>
</dbReference>
<dbReference type="Pfam" id="PF00096">
    <property type="entry name" value="zf-C2H2"/>
    <property type="match status" value="2"/>
</dbReference>
<keyword evidence="4" id="KW-0863">Zinc-finger</keyword>
<evidence type="ECO:0000256" key="2">
    <source>
        <dbReference type="ARBA" id="ARBA00022723"/>
    </source>
</evidence>
<name>A0A7D9DTI0_PARCT</name>
<dbReference type="Gene3D" id="3.30.160.60">
    <property type="entry name" value="Classic Zinc Finger"/>
    <property type="match status" value="3"/>
</dbReference>
<dbReference type="GO" id="GO:0005634">
    <property type="term" value="C:nucleus"/>
    <property type="evidence" value="ECO:0007669"/>
    <property type="project" value="UniProtKB-SubCell"/>
</dbReference>
<dbReference type="FunFam" id="3.30.160.60:FF:000130">
    <property type="entry name" value="Spalt-like transcription factor 4"/>
    <property type="match status" value="1"/>
</dbReference>
<keyword evidence="2" id="KW-0479">Metal-binding</keyword>
<gene>
    <name evidence="10" type="ORF">PACLA_8A044850</name>
</gene>
<evidence type="ECO:0000313" key="11">
    <source>
        <dbReference type="Proteomes" id="UP001152795"/>
    </source>
</evidence>
<dbReference type="Proteomes" id="UP001152795">
    <property type="component" value="Unassembled WGS sequence"/>
</dbReference>
<dbReference type="GO" id="GO:0008270">
    <property type="term" value="F:zinc ion binding"/>
    <property type="evidence" value="ECO:0007669"/>
    <property type="project" value="UniProtKB-KW"/>
</dbReference>
<sequence length="377" mass="42863">MSTALDKRQDSCNQDSPVGSANVVLYHCDTPVLSVERGTTFGLIKMLYASVGGHGQIIGLRQRENSSALVCIITQDPTILTEREYDIILHGKSKERSLDTNSSNYHDKNINTHISVKPDAQIWPVYSFPSPRQIVWEKDIGNLVNLMETRAKDDLSRGERKDAQRNEGLSANNMRIRQKIHMVPGTNGFEYVTSHKELRIDCADQESEEIQGVSPRDSTSPSTTGTESPRGSTDQNSPSQVEESRPHSKRKWQCYYCKKFFVCRSAYENHERTHTGEKPFQCNVCGRCFGHQGNLKQHLHIHRDVKPHVCDICGRGFTRSNRLRDHKRAHQYELYMRTKVQWTATQNVTRDVGHAERSPVSSNAFEESATSDDNQET</sequence>
<evidence type="ECO:0000256" key="1">
    <source>
        <dbReference type="ARBA" id="ARBA00004123"/>
    </source>
</evidence>
<dbReference type="SUPFAM" id="SSF57667">
    <property type="entry name" value="beta-beta-alpha zinc fingers"/>
    <property type="match status" value="2"/>
</dbReference>
<keyword evidence="3" id="KW-0677">Repeat</keyword>
<evidence type="ECO:0000256" key="3">
    <source>
        <dbReference type="ARBA" id="ARBA00022737"/>
    </source>
</evidence>
<keyword evidence="5" id="KW-0862">Zinc</keyword>